<dbReference type="Proteomes" id="UP000565468">
    <property type="component" value="Unassembled WGS sequence"/>
</dbReference>
<dbReference type="GO" id="GO:0003677">
    <property type="term" value="F:DNA binding"/>
    <property type="evidence" value="ECO:0007669"/>
    <property type="project" value="UniProtKB-KW"/>
</dbReference>
<evidence type="ECO:0000313" key="3">
    <source>
        <dbReference type="Proteomes" id="UP000565468"/>
    </source>
</evidence>
<dbReference type="EMBL" id="JABBPN010000005">
    <property type="protein sequence ID" value="NMO95773.1"/>
    <property type="molecule type" value="Genomic_DNA"/>
</dbReference>
<dbReference type="Pfam" id="PF12840">
    <property type="entry name" value="HTH_20"/>
    <property type="match status" value="1"/>
</dbReference>
<dbReference type="CDD" id="cd00090">
    <property type="entry name" value="HTH_ARSR"/>
    <property type="match status" value="1"/>
</dbReference>
<organism evidence="2 3">
    <name type="scientific">Paenibacillus lemnae</name>
    <dbReference type="NCBI Taxonomy" id="1330551"/>
    <lineage>
        <taxon>Bacteria</taxon>
        <taxon>Bacillati</taxon>
        <taxon>Bacillota</taxon>
        <taxon>Bacilli</taxon>
        <taxon>Bacillales</taxon>
        <taxon>Paenibacillaceae</taxon>
        <taxon>Paenibacillus</taxon>
    </lineage>
</organism>
<keyword evidence="1" id="KW-0238">DNA-binding</keyword>
<name>A0A848M7E6_PAELE</name>
<dbReference type="InterPro" id="IPR036390">
    <property type="entry name" value="WH_DNA-bd_sf"/>
</dbReference>
<accession>A0A848M7E6</accession>
<dbReference type="Gene3D" id="1.10.10.10">
    <property type="entry name" value="Winged helix-like DNA-binding domain superfamily/Winged helix DNA-binding domain"/>
    <property type="match status" value="1"/>
</dbReference>
<comment type="caution">
    <text evidence="2">The sequence shown here is derived from an EMBL/GenBank/DDBJ whole genome shotgun (WGS) entry which is preliminary data.</text>
</comment>
<protein>
    <submittedName>
        <fullName evidence="2">Helix-turn-helix transcriptional regulator</fullName>
    </submittedName>
</protein>
<dbReference type="AlphaFoldDB" id="A0A848M7E6"/>
<dbReference type="InterPro" id="IPR011991">
    <property type="entry name" value="ArsR-like_HTH"/>
</dbReference>
<evidence type="ECO:0000313" key="2">
    <source>
        <dbReference type="EMBL" id="NMO95773.1"/>
    </source>
</evidence>
<dbReference type="SUPFAM" id="SSF46785">
    <property type="entry name" value="Winged helix' DNA-binding domain"/>
    <property type="match status" value="1"/>
</dbReference>
<proteinExistence type="predicted"/>
<sequence>MPDQPNHQPEDHPSADITVEQAKLLGNALRVKIVGAIVEVPKTSKQVADELGGTPGSIHYHIQKLYEGGLIDLVETRQVGGIVEKYYKSKAKWFNTQGTKLVDPVLADDFESSTSTQVSLRLELSSQQRDQMTEEFKALLEKWVGVSAASKAKDTKEYAIGIKLKATDEKTT</sequence>
<dbReference type="RefSeq" id="WP_169504543.1">
    <property type="nucleotide sequence ID" value="NZ_JABBPN010000005.1"/>
</dbReference>
<reference evidence="2 3" key="1">
    <citation type="submission" date="2020-04" db="EMBL/GenBank/DDBJ databases">
        <title>Paenibacillus algicola sp. nov., a novel marine bacterium producing alginate lyase.</title>
        <authorList>
            <person name="Huang H."/>
        </authorList>
    </citation>
    <scope>NUCLEOTIDE SEQUENCE [LARGE SCALE GENOMIC DNA]</scope>
    <source>
        <strain evidence="2 3">L7-75</strain>
    </source>
</reference>
<keyword evidence="3" id="KW-1185">Reference proteome</keyword>
<evidence type="ECO:0000256" key="1">
    <source>
        <dbReference type="ARBA" id="ARBA00023125"/>
    </source>
</evidence>
<dbReference type="InterPro" id="IPR036388">
    <property type="entry name" value="WH-like_DNA-bd_sf"/>
</dbReference>
<gene>
    <name evidence="2" type="ORF">HII30_08295</name>
</gene>